<dbReference type="EMBL" id="JH993893">
    <property type="protein sequence ID" value="ELQ75982.1"/>
    <property type="molecule type" value="Genomic_DNA"/>
</dbReference>
<dbReference type="AlphaFoldDB" id="L7JYZ2"/>
<name>L7JYZ2_TRAHO</name>
<sequence length="192" mass="22571">MYILCGGKVKNEKTSQKPGSEKCVNVSKEIIHENNNEDEYYNYVRLINTEFNEISKTVRAFMDPVRILRTVEDMQVDFDTFKNTMIPTSYMVLMLCTISLREYLSNIAERRLWKMNGRKPASSGATWIAFNIRFKILTQFLNKYKNVEGYGRSGHDSTIREHSCRINRNLYYKLVSFVNKYEDLLKKCSPQT</sequence>
<accession>L7JYZ2</accession>
<dbReference type="Proteomes" id="UP000011185">
    <property type="component" value="Unassembled WGS sequence"/>
</dbReference>
<dbReference type="VEuPathDB" id="MicrosporidiaDB:THOM_1057"/>
<evidence type="ECO:0000313" key="1">
    <source>
        <dbReference type="EMBL" id="ELQ75982.1"/>
    </source>
</evidence>
<organism evidence="1 2">
    <name type="scientific">Trachipleistophora hominis</name>
    <name type="common">Microsporidian parasite</name>
    <dbReference type="NCBI Taxonomy" id="72359"/>
    <lineage>
        <taxon>Eukaryota</taxon>
        <taxon>Fungi</taxon>
        <taxon>Fungi incertae sedis</taxon>
        <taxon>Microsporidia</taxon>
        <taxon>Pleistophoridae</taxon>
        <taxon>Trachipleistophora</taxon>
    </lineage>
</organism>
<proteinExistence type="predicted"/>
<dbReference type="InParanoid" id="L7JYZ2"/>
<evidence type="ECO:0000313" key="2">
    <source>
        <dbReference type="Proteomes" id="UP000011185"/>
    </source>
</evidence>
<protein>
    <submittedName>
        <fullName evidence="1">Uncharacterized protein</fullName>
    </submittedName>
</protein>
<reference evidence="1 2" key="1">
    <citation type="journal article" date="2012" name="PLoS Pathog.">
        <title>The genome of the obligate intracellular parasite Trachipleistophora hominis: new insights into microsporidian genome dynamics and reductive evolution.</title>
        <authorList>
            <person name="Heinz E."/>
            <person name="Williams T.A."/>
            <person name="Nakjang S."/>
            <person name="Noel C.J."/>
            <person name="Swan D.C."/>
            <person name="Goldberg A.V."/>
            <person name="Harris S.R."/>
            <person name="Weinmaier T."/>
            <person name="Markert S."/>
            <person name="Becher D."/>
            <person name="Bernhardt J."/>
            <person name="Dagan T."/>
            <person name="Hacker C."/>
            <person name="Lucocq J.M."/>
            <person name="Schweder T."/>
            <person name="Rattei T."/>
            <person name="Hall N."/>
            <person name="Hirt R.P."/>
            <person name="Embley T.M."/>
        </authorList>
    </citation>
    <scope>NUCLEOTIDE SEQUENCE [LARGE SCALE GENOMIC DNA]</scope>
</reference>
<gene>
    <name evidence="1" type="ORF">THOM_1057</name>
</gene>
<dbReference type="HOGENOM" id="CLU_1416093_0_0_1"/>
<keyword evidence="2" id="KW-1185">Reference proteome</keyword>